<keyword evidence="4 7" id="KW-1133">Transmembrane helix</keyword>
<evidence type="ECO:0000256" key="1">
    <source>
        <dbReference type="ARBA" id="ARBA00004141"/>
    </source>
</evidence>
<dbReference type="Gene3D" id="1.10.4160.10">
    <property type="entry name" value="Hydantoin permease"/>
    <property type="match status" value="1"/>
</dbReference>
<dbReference type="Proteomes" id="UP001595914">
    <property type="component" value="Unassembled WGS sequence"/>
</dbReference>
<feature type="region of interest" description="Disordered" evidence="6">
    <location>
        <begin position="1"/>
        <end position="20"/>
    </location>
</feature>
<comment type="subcellular location">
    <subcellularLocation>
        <location evidence="1">Membrane</location>
        <topology evidence="1">Multi-pass membrane protein</topology>
    </subcellularLocation>
</comment>
<evidence type="ECO:0000256" key="5">
    <source>
        <dbReference type="ARBA" id="ARBA00023136"/>
    </source>
</evidence>
<keyword evidence="5 7" id="KW-0472">Membrane</keyword>
<feature type="transmembrane region" description="Helical" evidence="7">
    <location>
        <begin position="340"/>
        <end position="361"/>
    </location>
</feature>
<comment type="caution">
    <text evidence="8">The sequence shown here is derived from an EMBL/GenBank/DDBJ whole genome shotgun (WGS) entry which is preliminary data.</text>
</comment>
<protein>
    <submittedName>
        <fullName evidence="8">Purine-cytosine permease family protein</fullName>
    </submittedName>
</protein>
<keyword evidence="9" id="KW-1185">Reference proteome</keyword>
<evidence type="ECO:0000313" key="9">
    <source>
        <dbReference type="Proteomes" id="UP001595914"/>
    </source>
</evidence>
<dbReference type="EMBL" id="JBHSFO010000001">
    <property type="protein sequence ID" value="MFC4602359.1"/>
    <property type="molecule type" value="Genomic_DNA"/>
</dbReference>
<feature type="transmembrane region" description="Helical" evidence="7">
    <location>
        <begin position="144"/>
        <end position="162"/>
    </location>
</feature>
<accession>A0ABV9FM99</accession>
<dbReference type="PANTHER" id="PTHR30569:SF0">
    <property type="entry name" value="CYTOSINE PERMEASE"/>
    <property type="match status" value="1"/>
</dbReference>
<feature type="transmembrane region" description="Helical" evidence="7">
    <location>
        <begin position="422"/>
        <end position="445"/>
    </location>
</feature>
<dbReference type="InterPro" id="IPR001248">
    <property type="entry name" value="Pur-cyt_permease"/>
</dbReference>
<name>A0ABV9FM99_9NOCA</name>
<sequence>MSVVPSRPSEVAGPAQPSEPSFTLDEAPVRTLGLASQIGLWGNLGISLLLPVAATFAVLQGQSLLATLLAVVVGAVIGSTLLGLCAAAGATVGAPAMVMMRGLLGARLSALPTIVNLVQCVGWATFEVFVIAEAAARLTGWQRWPFVLLGGVVATAMALWPLKVVHILARYAVWAALASTVYLLVNVLMKDLPSLTDGSFAGFWSSVDLVIAMPISWVPLAADYARHSKSPRAAFLGAAVGYGGATVAFFTLGVLAFVAFGLEPGFDVIGSLLVLPLAGVALLILLIDEVDEAFANIYSTAISAQNLRPSLDRRYLVVGVGVVATLLALTVDAYSYEPFLFLIGAVFVPLTGTFLVSFYLLRRRSGAGWDVSASSPARWEMLVPWVIGFVVYQLVTPTYFTGFGAGWTQWWTDLQAGLGIPAAGWSASLVSLAVAAGVTALIGLARPRKAVSA</sequence>
<feature type="transmembrane region" description="Helical" evidence="7">
    <location>
        <begin position="171"/>
        <end position="189"/>
    </location>
</feature>
<gene>
    <name evidence="8" type="ORF">ACFO6S_01485</name>
</gene>
<evidence type="ECO:0000256" key="7">
    <source>
        <dbReference type="SAM" id="Phobius"/>
    </source>
</evidence>
<feature type="transmembrane region" description="Helical" evidence="7">
    <location>
        <begin position="65"/>
        <end position="98"/>
    </location>
</feature>
<proteinExistence type="inferred from homology"/>
<evidence type="ECO:0000256" key="6">
    <source>
        <dbReference type="SAM" id="MobiDB-lite"/>
    </source>
</evidence>
<dbReference type="PANTHER" id="PTHR30569">
    <property type="entry name" value="CYTOSINE TRANSPORTER CODB"/>
    <property type="match status" value="1"/>
</dbReference>
<feature type="transmembrane region" description="Helical" evidence="7">
    <location>
        <begin position="382"/>
        <end position="402"/>
    </location>
</feature>
<feature type="transmembrane region" description="Helical" evidence="7">
    <location>
        <begin position="201"/>
        <end position="222"/>
    </location>
</feature>
<dbReference type="InterPro" id="IPR030191">
    <property type="entry name" value="CodB"/>
</dbReference>
<evidence type="ECO:0000256" key="4">
    <source>
        <dbReference type="ARBA" id="ARBA00022989"/>
    </source>
</evidence>
<feature type="transmembrane region" description="Helical" evidence="7">
    <location>
        <begin position="315"/>
        <end position="334"/>
    </location>
</feature>
<feature type="transmembrane region" description="Helical" evidence="7">
    <location>
        <begin position="110"/>
        <end position="132"/>
    </location>
</feature>
<dbReference type="RefSeq" id="WP_378413444.1">
    <property type="nucleotide sequence ID" value="NZ_JBHSFO010000001.1"/>
</dbReference>
<comment type="similarity">
    <text evidence="2">Belongs to the purine-cytosine permease (2.A.39) family.</text>
</comment>
<dbReference type="Pfam" id="PF02133">
    <property type="entry name" value="Transp_cyt_pur"/>
    <property type="match status" value="1"/>
</dbReference>
<evidence type="ECO:0000256" key="3">
    <source>
        <dbReference type="ARBA" id="ARBA00022692"/>
    </source>
</evidence>
<evidence type="ECO:0000313" key="8">
    <source>
        <dbReference type="EMBL" id="MFC4602359.1"/>
    </source>
</evidence>
<reference evidence="9" key="1">
    <citation type="journal article" date="2019" name="Int. J. Syst. Evol. Microbiol.">
        <title>The Global Catalogue of Microorganisms (GCM) 10K type strain sequencing project: providing services to taxonomists for standard genome sequencing and annotation.</title>
        <authorList>
            <consortium name="The Broad Institute Genomics Platform"/>
            <consortium name="The Broad Institute Genome Sequencing Center for Infectious Disease"/>
            <person name="Wu L."/>
            <person name="Ma J."/>
        </authorList>
    </citation>
    <scope>NUCLEOTIDE SEQUENCE [LARGE SCALE GENOMIC DNA]</scope>
    <source>
        <strain evidence="9">CCUG 54520</strain>
    </source>
</reference>
<feature type="transmembrane region" description="Helical" evidence="7">
    <location>
        <begin position="234"/>
        <end position="262"/>
    </location>
</feature>
<feature type="transmembrane region" description="Helical" evidence="7">
    <location>
        <begin position="268"/>
        <end position="287"/>
    </location>
</feature>
<keyword evidence="3 7" id="KW-0812">Transmembrane</keyword>
<evidence type="ECO:0000256" key="2">
    <source>
        <dbReference type="ARBA" id="ARBA00008974"/>
    </source>
</evidence>
<organism evidence="8 9">
    <name type="scientific">Rhodococcus kronopolitis</name>
    <dbReference type="NCBI Taxonomy" id="1460226"/>
    <lineage>
        <taxon>Bacteria</taxon>
        <taxon>Bacillati</taxon>
        <taxon>Actinomycetota</taxon>
        <taxon>Actinomycetes</taxon>
        <taxon>Mycobacteriales</taxon>
        <taxon>Nocardiaceae</taxon>
        <taxon>Rhodococcus</taxon>
    </lineage>
</organism>
<feature type="transmembrane region" description="Helical" evidence="7">
    <location>
        <begin position="40"/>
        <end position="59"/>
    </location>
</feature>